<dbReference type="GO" id="GO:0004553">
    <property type="term" value="F:hydrolase activity, hydrolyzing O-glycosyl compounds"/>
    <property type="evidence" value="ECO:0007669"/>
    <property type="project" value="InterPro"/>
</dbReference>
<gene>
    <name evidence="9" type="ORF">LARSCL_LOCUS13701</name>
</gene>
<dbReference type="InterPro" id="IPR013780">
    <property type="entry name" value="Glyco_hydro_b"/>
</dbReference>
<keyword evidence="2 4" id="KW-0378">Hydrolase</keyword>
<dbReference type="SUPFAM" id="SSF51011">
    <property type="entry name" value="Glycosyl hydrolase domain"/>
    <property type="match status" value="1"/>
</dbReference>
<reference evidence="9 10" key="1">
    <citation type="submission" date="2024-04" db="EMBL/GenBank/DDBJ databases">
        <authorList>
            <person name="Rising A."/>
            <person name="Reimegard J."/>
            <person name="Sonavane S."/>
            <person name="Akerstrom W."/>
            <person name="Nylinder S."/>
            <person name="Hedman E."/>
            <person name="Kallberg Y."/>
        </authorList>
    </citation>
    <scope>NUCLEOTIDE SEQUENCE [LARGE SCALE GENOMIC DNA]</scope>
</reference>
<feature type="domain" description="Glycosyl hydrolase family 31 C-terminal" evidence="8">
    <location>
        <begin position="735"/>
        <end position="817"/>
    </location>
</feature>
<dbReference type="InterPro" id="IPR017853">
    <property type="entry name" value="GH"/>
</dbReference>
<feature type="domain" description="Glycoside hydrolase family 31 TIM barrel" evidence="7">
    <location>
        <begin position="426"/>
        <end position="561"/>
    </location>
</feature>
<evidence type="ECO:0000256" key="1">
    <source>
        <dbReference type="ARBA" id="ARBA00007806"/>
    </source>
</evidence>
<dbReference type="PANTHER" id="PTHR43053">
    <property type="entry name" value="GLYCOSIDASE FAMILY 31"/>
    <property type="match status" value="1"/>
</dbReference>
<evidence type="ECO:0000313" key="9">
    <source>
        <dbReference type="EMBL" id="CAL1285426.1"/>
    </source>
</evidence>
<comment type="caution">
    <text evidence="9">The sequence shown here is derived from an EMBL/GenBank/DDBJ whole genome shotgun (WGS) entry which is preliminary data.</text>
</comment>
<feature type="compositionally biased region" description="Low complexity" evidence="5">
    <location>
        <begin position="86"/>
        <end position="101"/>
    </location>
</feature>
<evidence type="ECO:0008006" key="11">
    <source>
        <dbReference type="Google" id="ProtNLM"/>
    </source>
</evidence>
<dbReference type="Gene3D" id="3.20.20.80">
    <property type="entry name" value="Glycosidases"/>
    <property type="match status" value="1"/>
</dbReference>
<dbReference type="InterPro" id="IPR050985">
    <property type="entry name" value="Alpha-glycosidase_related"/>
</dbReference>
<dbReference type="GO" id="GO:0005975">
    <property type="term" value="P:carbohydrate metabolic process"/>
    <property type="evidence" value="ECO:0007669"/>
    <property type="project" value="InterPro"/>
</dbReference>
<dbReference type="Pfam" id="PF21365">
    <property type="entry name" value="Glyco_hydro_31_3rd"/>
    <property type="match status" value="1"/>
</dbReference>
<comment type="similarity">
    <text evidence="1 4">Belongs to the glycosyl hydrolase 31 family.</text>
</comment>
<dbReference type="EMBL" id="CAXIEN010000190">
    <property type="protein sequence ID" value="CAL1285426.1"/>
    <property type="molecule type" value="Genomic_DNA"/>
</dbReference>
<evidence type="ECO:0000256" key="3">
    <source>
        <dbReference type="ARBA" id="ARBA00023295"/>
    </source>
</evidence>
<name>A0AAV2APB0_9ARAC</name>
<protein>
    <recommendedName>
        <fullName evidence="11">Myogenesis-regulating glycosidase</fullName>
    </recommendedName>
</protein>
<evidence type="ECO:0000256" key="6">
    <source>
        <dbReference type="SAM" id="Phobius"/>
    </source>
</evidence>
<organism evidence="9 10">
    <name type="scientific">Larinioides sclopetarius</name>
    <dbReference type="NCBI Taxonomy" id="280406"/>
    <lineage>
        <taxon>Eukaryota</taxon>
        <taxon>Metazoa</taxon>
        <taxon>Ecdysozoa</taxon>
        <taxon>Arthropoda</taxon>
        <taxon>Chelicerata</taxon>
        <taxon>Arachnida</taxon>
        <taxon>Araneae</taxon>
        <taxon>Araneomorphae</taxon>
        <taxon>Entelegynae</taxon>
        <taxon>Araneoidea</taxon>
        <taxon>Araneidae</taxon>
        <taxon>Larinioides</taxon>
    </lineage>
</organism>
<dbReference type="InterPro" id="IPR048395">
    <property type="entry name" value="Glyco_hydro_31_C"/>
</dbReference>
<evidence type="ECO:0000259" key="7">
    <source>
        <dbReference type="Pfam" id="PF01055"/>
    </source>
</evidence>
<dbReference type="CDD" id="cd06592">
    <property type="entry name" value="GH31_NET37"/>
    <property type="match status" value="1"/>
</dbReference>
<dbReference type="SUPFAM" id="SSF51445">
    <property type="entry name" value="(Trans)glycosidases"/>
    <property type="match status" value="1"/>
</dbReference>
<feature type="transmembrane region" description="Helical" evidence="6">
    <location>
        <begin position="165"/>
        <end position="185"/>
    </location>
</feature>
<evidence type="ECO:0000256" key="2">
    <source>
        <dbReference type="ARBA" id="ARBA00022801"/>
    </source>
</evidence>
<proteinExistence type="inferred from homology"/>
<keyword evidence="3 4" id="KW-0326">Glycosidase</keyword>
<dbReference type="AlphaFoldDB" id="A0AAV2APB0"/>
<keyword evidence="10" id="KW-1185">Reference proteome</keyword>
<evidence type="ECO:0000256" key="5">
    <source>
        <dbReference type="SAM" id="MobiDB-lite"/>
    </source>
</evidence>
<keyword evidence="6" id="KW-0812">Transmembrane</keyword>
<dbReference type="PANTHER" id="PTHR43053:SF4">
    <property type="entry name" value="MYOGENESIS-REGULATING GLYCOSIDASE"/>
    <property type="match status" value="1"/>
</dbReference>
<dbReference type="InterPro" id="IPR000322">
    <property type="entry name" value="Glyco_hydro_31_TIM"/>
</dbReference>
<feature type="domain" description="Glycoside hydrolase family 31 TIM barrel" evidence="7">
    <location>
        <begin position="630"/>
        <end position="687"/>
    </location>
</feature>
<accession>A0AAV2APB0</accession>
<dbReference type="Proteomes" id="UP001497382">
    <property type="component" value="Unassembled WGS sequence"/>
</dbReference>
<evidence type="ECO:0000313" key="10">
    <source>
        <dbReference type="Proteomes" id="UP001497382"/>
    </source>
</evidence>
<dbReference type="Pfam" id="PF01055">
    <property type="entry name" value="Glyco_hydro_31_2nd"/>
    <property type="match status" value="2"/>
</dbReference>
<evidence type="ECO:0000259" key="8">
    <source>
        <dbReference type="Pfam" id="PF21365"/>
    </source>
</evidence>
<keyword evidence="6" id="KW-0472">Membrane</keyword>
<dbReference type="Gene3D" id="2.60.40.1180">
    <property type="entry name" value="Golgi alpha-mannosidase II"/>
    <property type="match status" value="1"/>
</dbReference>
<keyword evidence="6" id="KW-1133">Transmembrane helix</keyword>
<evidence type="ECO:0000256" key="4">
    <source>
        <dbReference type="RuleBase" id="RU361185"/>
    </source>
</evidence>
<sequence length="820" mass="93625">MSNDSENNRALDAIAVPSTSIVFKEKNNLELPSDQTKPNWIENRESMELRTNASTDDLLFLESGNQTPEQVHTNLNTNNSASLENTQQISQPTTPHTTPSSIRRKSRNSLRLNLDESTWAKQEVTAKPPATAKLRQNIQAGVSFLAARVSAVVQKGKTPEFRFRMILIFLFGSIIGLVTFTWYLYQRQMMQLAFGDKIRFFETMRIIHLLRADGHEILKVNVGKHIPKELKSFDCQLLYPTKGPNICQEWKYRARLHINYSHTEVMSCYQVHWESLSPTTTLKDCIWLKNAHWYGMGEVKNISWPLSGIVEEPQPFVTGDLEQNDYGAILERYWLSSEGVAIMVGPDIPLYVSLNKTRRDYLCLEAKFENFPYHDSNSDLHLDYTICTGSDMRQVHKGMWDKDFKRANISMEFLEVPIWATAPKLEYSLTQESLQTYSNHIMDHGFPAGFLLIDTKWQEVEGDLSFNPHLFPNPPEILSILHNKGFKVLLAVHPYVCLGASVFNNATDSHYFVSDKKRQVPLLTRWKNDVCAIVDVTRNTSEKWFYDRIIDVKTNHGIDGFLFVGGQSTFLPPYYYFYSMTVNPDNFLSLYLKLASQTSNYLGVSVGFQSQHISAFVRLAPRTSTWDASTGLKSIIPAVLTLGLLGYPLVNPGSVGGDVFVSPNATMPDKELYIRWLQLAAFMPVVQLSVPPGDYDLDVIKAAKFMFKVRTERILQPKSNYEYIKRVINEYHESGAPIVRPLWWLAPKDPNAQVIDSQFAVGNDLIVAPVLEEGKRSRDVYLPPGRWRDELFSTSRLGGKWIYNFSVPLDKVAYFIKIED</sequence>
<feature type="region of interest" description="Disordered" evidence="5">
    <location>
        <begin position="83"/>
        <end position="107"/>
    </location>
</feature>